<dbReference type="NCBIfam" id="TIGR03804">
    <property type="entry name" value="para_beta_helix"/>
    <property type="match status" value="4"/>
</dbReference>
<evidence type="ECO:0000313" key="2">
    <source>
        <dbReference type="EMBL" id="KKN07384.1"/>
    </source>
</evidence>
<protein>
    <recommendedName>
        <fullName evidence="1">Periplasmic copper-binding protein NosD beta helix domain-containing protein</fullName>
    </recommendedName>
</protein>
<feature type="domain" description="Periplasmic copper-binding protein NosD beta helix" evidence="1">
    <location>
        <begin position="391"/>
        <end position="568"/>
    </location>
</feature>
<dbReference type="EMBL" id="LAZR01004577">
    <property type="protein sequence ID" value="KKN07384.1"/>
    <property type="molecule type" value="Genomic_DNA"/>
</dbReference>
<dbReference type="InterPro" id="IPR012334">
    <property type="entry name" value="Pectin_lyas_fold"/>
</dbReference>
<accession>A0A0F9MP37</accession>
<proteinExistence type="predicted"/>
<dbReference type="InterPro" id="IPR007742">
    <property type="entry name" value="NosD_dom"/>
</dbReference>
<dbReference type="InterPro" id="IPR011050">
    <property type="entry name" value="Pectin_lyase_fold/virulence"/>
</dbReference>
<dbReference type="InterPro" id="IPR006626">
    <property type="entry name" value="PbH1"/>
</dbReference>
<reference evidence="2" key="1">
    <citation type="journal article" date="2015" name="Nature">
        <title>Complex archaea that bridge the gap between prokaryotes and eukaryotes.</title>
        <authorList>
            <person name="Spang A."/>
            <person name="Saw J.H."/>
            <person name="Jorgensen S.L."/>
            <person name="Zaremba-Niedzwiedzka K."/>
            <person name="Martijn J."/>
            <person name="Lind A.E."/>
            <person name="van Eijk R."/>
            <person name="Schleper C."/>
            <person name="Guy L."/>
            <person name="Ettema T.J."/>
        </authorList>
    </citation>
    <scope>NUCLEOTIDE SEQUENCE</scope>
</reference>
<name>A0A0F9MP37_9ZZZZ</name>
<sequence>MVIYGHGDNTILQAADGIIIFNITCTASCLIKTLRLDISNYTTDTQAVLINETNNNIVGFEDVSIIGGAANGIGIEVQSDNCYIEQCNILQMKTGIYLNGAEKTRVSGTLSRLHVNYGLHLNLADYSIITGNSFTANTIHGIYIFDSDYCIISNTGCTSNLNTGIYSENSSYNTISSNLSNSNSLNGLYITQGNYNTISSNTFSNNDSNVAGDTAGLFMGANCDYNTITGNSCNNNNNIGTGDGYGIIISAATSNENVVVANNFNGNDIDVKDAGTQTIIIYYVQSRDEFQDAIDSIGTRSGTIVIPTGEITLDAELNINGGGDYTIQGEGVGTVLTTVGEINLFNITNVKSCTFKNFKVDVSSLGVDTTPVFNIVEGSDIGIVFSFITIVGDGSNGIGFELTTNNNIVNNCNMSSLGRGIRLVTSNNNIITNNVISTNQFDGITFGGSSFNLLANNIINDNGAAGISVNGSDNNINGNTCNDNDDYGIYLLGSDNNILSNNICYGNNSNSGGSGGGIWLHGTSDDNIIIGNTLYDNNNAGGGTGYGLRINAGTNDNNIVGVNMITGNDTNYSDIGTGTILLGDNTAYGAGWNGDLGTATKNAIYDKIQSLALAAHLHDGDVLQLDGIDSNGGVFAFATTNSIGIDMVNAGATVFSITNSGAGVASLDITGNITVSGTVDGVDIADRDHAPTVGGDLTHDSITFPNGNANEQHLTAAQVAALHTIATFGDVNSGTDFNSHSEQVKAGFHLAGGGTITVDGSYRVGWTDRMIVISAGRGTHFSTNGFFNIDQPTSGVITAVGGGSAPTWNASGIIISGWNSIYYILPIGSGNASIAANFRMVGYTSDFEIPDEWILIAKKHHEAGAEHIKFGVGIQLNASETWVQGTASMIKYTNAEALAYVNAQGLALAASKVITTEDADLTFDFGRARIDSRFATMMTISNRAMTTQDQYAFGQT</sequence>
<feature type="non-terminal residue" evidence="2">
    <location>
        <position position="956"/>
    </location>
</feature>
<dbReference type="SMART" id="SM00710">
    <property type="entry name" value="PbH1"/>
    <property type="match status" value="13"/>
</dbReference>
<dbReference type="Pfam" id="PF05048">
    <property type="entry name" value="NosD"/>
    <property type="match status" value="2"/>
</dbReference>
<dbReference type="SUPFAM" id="SSF51126">
    <property type="entry name" value="Pectin lyase-like"/>
    <property type="match status" value="2"/>
</dbReference>
<dbReference type="InterPro" id="IPR022441">
    <property type="entry name" value="Para_beta_helix_rpt-2"/>
</dbReference>
<organism evidence="2">
    <name type="scientific">marine sediment metagenome</name>
    <dbReference type="NCBI Taxonomy" id="412755"/>
    <lineage>
        <taxon>unclassified sequences</taxon>
        <taxon>metagenomes</taxon>
        <taxon>ecological metagenomes</taxon>
    </lineage>
</organism>
<feature type="domain" description="Periplasmic copper-binding protein NosD beta helix" evidence="1">
    <location>
        <begin position="45"/>
        <end position="213"/>
    </location>
</feature>
<dbReference type="AlphaFoldDB" id="A0A0F9MP37"/>
<gene>
    <name evidence="2" type="ORF">LCGC14_1067780</name>
</gene>
<comment type="caution">
    <text evidence="2">The sequence shown here is derived from an EMBL/GenBank/DDBJ whole genome shotgun (WGS) entry which is preliminary data.</text>
</comment>
<evidence type="ECO:0000259" key="1">
    <source>
        <dbReference type="Pfam" id="PF05048"/>
    </source>
</evidence>
<dbReference type="Gene3D" id="2.160.20.10">
    <property type="entry name" value="Single-stranded right-handed beta-helix, Pectin lyase-like"/>
    <property type="match status" value="2"/>
</dbReference>